<feature type="transmembrane region" description="Helical" evidence="6">
    <location>
        <begin position="410"/>
        <end position="434"/>
    </location>
</feature>
<dbReference type="Gene3D" id="1.10.510.10">
    <property type="entry name" value="Transferase(Phosphotransferase) domain 1"/>
    <property type="match status" value="1"/>
</dbReference>
<accession>A0A2K2U567</accession>
<keyword evidence="3 9" id="KW-0418">Kinase</keyword>
<dbReference type="PROSITE" id="PS00108">
    <property type="entry name" value="PROTEIN_KINASE_ST"/>
    <property type="match status" value="1"/>
</dbReference>
<dbReference type="CDD" id="cd14014">
    <property type="entry name" value="STKc_PknB_like"/>
    <property type="match status" value="1"/>
</dbReference>
<gene>
    <name evidence="9" type="ORF">C2L80_06455</name>
    <name evidence="8" type="ORF">K8V16_07085</name>
</gene>
<keyword evidence="9" id="KW-0723">Serine/threonine-protein kinase</keyword>
<evidence type="ECO:0000256" key="2">
    <source>
        <dbReference type="ARBA" id="ARBA00022741"/>
    </source>
</evidence>
<keyword evidence="6" id="KW-0472">Membrane</keyword>
<comment type="caution">
    <text evidence="9">The sequence shown here is derived from an EMBL/GenBank/DDBJ whole genome shotgun (WGS) entry which is preliminary data.</text>
</comment>
<sequence>MARNRQLILDRYRPIAEAGTGGFGTVQVAWDTRIQRKVAIKCIGLDEVDAARVASGDPSDAADPFDARGSTWKADPDDLDSPTFSDDDETALFDQMGRSVSMFSDDPSARSLARVPGLDEARTAALLSDANIVTVYDFEVQGSTAYLIMEYVDGITLSELLERFDDRLSLNVVAAVFAAVSHALEVAHDNQVLHLDIKPDNVLINRQGQVKVTDFGLAVLAGTSGFGAAGGGTIGYMPLEQMRQESLDARCDEWALASVTYEMLAGENPFLAPDLVRAEAAIEDAELVLPSLCWEELDPAVDDVIFCALDPDREERYDNVAEFAEEMEPFLGDPKRGARELAAIVGYADEEEADDEPAPAPREPRPPLRERIMPWHRRAAARVFGALGSAFVAFVALGNIPQASGLDNPLFWGLLALVALAGALRPHLGALLSYSALGVALIVQEAPAVGCVLMAATAAWWYFVGREGDAEANAALTAPLGGALGGGQFAPLAAGLCLPPARAFATAAFSLVVAAILAAFGTGSLLGWDAPAHAAVAFDGAGVQAVLGSMLVQPAFWCVAASWPVAAFACAVVRRRRTRAFAVFGAICAASVLAAGICAAAWVASDGLTWMPSVRNLAGTAVPVVAVLLVCVLVPGPARYEEGSEEEEA</sequence>
<dbReference type="InterPro" id="IPR000719">
    <property type="entry name" value="Prot_kinase_dom"/>
</dbReference>
<dbReference type="Pfam" id="PF00069">
    <property type="entry name" value="Pkinase"/>
    <property type="match status" value="1"/>
</dbReference>
<dbReference type="SUPFAM" id="SSF56112">
    <property type="entry name" value="Protein kinase-like (PK-like)"/>
    <property type="match status" value="1"/>
</dbReference>
<reference evidence="8" key="2">
    <citation type="journal article" date="2021" name="PeerJ">
        <title>Extensive microbial diversity within the chicken gut microbiome revealed by metagenomics and culture.</title>
        <authorList>
            <person name="Gilroy R."/>
            <person name="Ravi A."/>
            <person name="Getino M."/>
            <person name="Pursley I."/>
            <person name="Horton D.L."/>
            <person name="Alikhan N.F."/>
            <person name="Baker D."/>
            <person name="Gharbi K."/>
            <person name="Hall N."/>
            <person name="Watson M."/>
            <person name="Adriaenssens E.M."/>
            <person name="Foster-Nyarko E."/>
            <person name="Jarju S."/>
            <person name="Secka A."/>
            <person name="Antonio M."/>
            <person name="Oren A."/>
            <person name="Chaudhuri R.R."/>
            <person name="La Ragione R."/>
            <person name="Hildebrand F."/>
            <person name="Pallen M.J."/>
        </authorList>
    </citation>
    <scope>NUCLEOTIDE SEQUENCE</scope>
    <source>
        <strain evidence="8">USAMLcec12-2067</strain>
    </source>
</reference>
<dbReference type="Proteomes" id="UP000236488">
    <property type="component" value="Unassembled WGS sequence"/>
</dbReference>
<feature type="transmembrane region" description="Helical" evidence="6">
    <location>
        <begin position="476"/>
        <end position="498"/>
    </location>
</feature>
<evidence type="ECO:0000313" key="10">
    <source>
        <dbReference type="Proteomes" id="UP000236488"/>
    </source>
</evidence>
<feature type="transmembrane region" description="Helical" evidence="6">
    <location>
        <begin position="616"/>
        <end position="634"/>
    </location>
</feature>
<dbReference type="SMART" id="SM00220">
    <property type="entry name" value="S_TKc"/>
    <property type="match status" value="1"/>
</dbReference>
<dbReference type="PANTHER" id="PTHR43289:SF34">
    <property type="entry name" value="SERINE_THREONINE-PROTEIN KINASE YBDM-RELATED"/>
    <property type="match status" value="1"/>
</dbReference>
<feature type="region of interest" description="Disordered" evidence="5">
    <location>
        <begin position="53"/>
        <end position="84"/>
    </location>
</feature>
<dbReference type="InterPro" id="IPR008271">
    <property type="entry name" value="Ser/Thr_kinase_AS"/>
</dbReference>
<dbReference type="PROSITE" id="PS50011">
    <property type="entry name" value="PROTEIN_KINASE_DOM"/>
    <property type="match status" value="1"/>
</dbReference>
<keyword evidence="2" id="KW-0547">Nucleotide-binding</keyword>
<reference evidence="9 10" key="1">
    <citation type="journal article" date="2018" name="Int. J. Syst. Evol. Microbiol.">
        <title>Rubneribacter badeniensis gen. nov., sp. nov. and Enteroscipio rubneri gen. nov., sp. nov., new members of the Eggerthellaceae isolated from human faeces.</title>
        <authorList>
            <person name="Danylec N."/>
            <person name="Gobl A."/>
            <person name="Stoll D.A."/>
            <person name="Hetzer B."/>
            <person name="Kulling S.E."/>
            <person name="Huch M."/>
        </authorList>
    </citation>
    <scope>NUCLEOTIDE SEQUENCE [LARGE SCALE GENOMIC DNA]</scope>
    <source>
        <strain evidence="9 10">ResAG-85</strain>
    </source>
</reference>
<evidence type="ECO:0000256" key="5">
    <source>
        <dbReference type="SAM" id="MobiDB-lite"/>
    </source>
</evidence>
<keyword evidence="10" id="KW-1185">Reference proteome</keyword>
<name>A0A2K2U567_9ACTN</name>
<feature type="transmembrane region" description="Helical" evidence="6">
    <location>
        <begin position="505"/>
        <end position="528"/>
    </location>
</feature>
<feature type="domain" description="Protein kinase" evidence="7">
    <location>
        <begin position="12"/>
        <end position="331"/>
    </location>
</feature>
<keyword evidence="4" id="KW-0067">ATP-binding</keyword>
<evidence type="ECO:0000256" key="6">
    <source>
        <dbReference type="SAM" id="Phobius"/>
    </source>
</evidence>
<protein>
    <submittedName>
        <fullName evidence="9">Serine/threonine protein kinase</fullName>
    </submittedName>
</protein>
<keyword evidence="6" id="KW-1133">Transmembrane helix</keyword>
<dbReference type="GO" id="GO:0004674">
    <property type="term" value="F:protein serine/threonine kinase activity"/>
    <property type="evidence" value="ECO:0007669"/>
    <property type="project" value="UniProtKB-KW"/>
</dbReference>
<reference evidence="8" key="3">
    <citation type="submission" date="2021-09" db="EMBL/GenBank/DDBJ databases">
        <authorList>
            <person name="Gilroy R."/>
        </authorList>
    </citation>
    <scope>NUCLEOTIDE SEQUENCE</scope>
    <source>
        <strain evidence="8">USAMLcec12-2067</strain>
    </source>
</reference>
<keyword evidence="1" id="KW-0808">Transferase</keyword>
<dbReference type="Proteomes" id="UP000789325">
    <property type="component" value="Unassembled WGS sequence"/>
</dbReference>
<dbReference type="EMBL" id="DYZL01000149">
    <property type="protein sequence ID" value="HJH43545.1"/>
    <property type="molecule type" value="Genomic_DNA"/>
</dbReference>
<dbReference type="AlphaFoldDB" id="A0A2K2U567"/>
<proteinExistence type="predicted"/>
<feature type="transmembrane region" description="Helical" evidence="6">
    <location>
        <begin position="580"/>
        <end position="604"/>
    </location>
</feature>
<dbReference type="EMBL" id="PPEL01000029">
    <property type="protein sequence ID" value="PNV65466.1"/>
    <property type="molecule type" value="Genomic_DNA"/>
</dbReference>
<organism evidence="9 10">
    <name type="scientific">Rubneribacter badeniensis</name>
    <dbReference type="NCBI Taxonomy" id="2070688"/>
    <lineage>
        <taxon>Bacteria</taxon>
        <taxon>Bacillati</taxon>
        <taxon>Actinomycetota</taxon>
        <taxon>Coriobacteriia</taxon>
        <taxon>Eggerthellales</taxon>
        <taxon>Eggerthellaceae</taxon>
        <taxon>Rubneribacter</taxon>
    </lineage>
</organism>
<dbReference type="PANTHER" id="PTHR43289">
    <property type="entry name" value="MITOGEN-ACTIVATED PROTEIN KINASE KINASE KINASE 20-RELATED"/>
    <property type="match status" value="1"/>
</dbReference>
<dbReference type="Gene3D" id="3.30.200.20">
    <property type="entry name" value="Phosphorylase Kinase, domain 1"/>
    <property type="match status" value="2"/>
</dbReference>
<dbReference type="InterPro" id="IPR011009">
    <property type="entry name" value="Kinase-like_dom_sf"/>
</dbReference>
<feature type="transmembrane region" description="Helical" evidence="6">
    <location>
        <begin position="379"/>
        <end position="398"/>
    </location>
</feature>
<dbReference type="RefSeq" id="WP_092200523.1">
    <property type="nucleotide sequence ID" value="NZ_PPEL01000029.1"/>
</dbReference>
<feature type="transmembrane region" description="Helical" evidence="6">
    <location>
        <begin position="554"/>
        <end position="573"/>
    </location>
</feature>
<evidence type="ECO:0000259" key="7">
    <source>
        <dbReference type="PROSITE" id="PS50011"/>
    </source>
</evidence>
<evidence type="ECO:0000256" key="3">
    <source>
        <dbReference type="ARBA" id="ARBA00022777"/>
    </source>
</evidence>
<evidence type="ECO:0000256" key="4">
    <source>
        <dbReference type="ARBA" id="ARBA00022840"/>
    </source>
</evidence>
<feature type="transmembrane region" description="Helical" evidence="6">
    <location>
        <begin position="446"/>
        <end position="464"/>
    </location>
</feature>
<dbReference type="GO" id="GO:0005524">
    <property type="term" value="F:ATP binding"/>
    <property type="evidence" value="ECO:0007669"/>
    <property type="project" value="UniProtKB-KW"/>
</dbReference>
<evidence type="ECO:0000256" key="1">
    <source>
        <dbReference type="ARBA" id="ARBA00022679"/>
    </source>
</evidence>
<keyword evidence="6" id="KW-0812">Transmembrane</keyword>
<evidence type="ECO:0000313" key="9">
    <source>
        <dbReference type="EMBL" id="PNV65466.1"/>
    </source>
</evidence>
<evidence type="ECO:0000313" key="8">
    <source>
        <dbReference type="EMBL" id="HJH43545.1"/>
    </source>
</evidence>